<keyword evidence="2" id="KW-1185">Reference proteome</keyword>
<evidence type="ECO:0000313" key="2">
    <source>
        <dbReference type="Proteomes" id="UP001221757"/>
    </source>
</evidence>
<gene>
    <name evidence="1" type="ORF">B0H17DRAFT_1193111</name>
</gene>
<dbReference type="EMBL" id="JARKIE010000008">
    <property type="protein sequence ID" value="KAJ7705430.1"/>
    <property type="molecule type" value="Genomic_DNA"/>
</dbReference>
<dbReference type="AlphaFoldDB" id="A0AAD7GU82"/>
<name>A0AAD7GU82_MYCRO</name>
<proteinExistence type="predicted"/>
<dbReference type="SUPFAM" id="SSF56801">
    <property type="entry name" value="Acetyl-CoA synthetase-like"/>
    <property type="match status" value="1"/>
</dbReference>
<dbReference type="Gene3D" id="3.40.50.12780">
    <property type="entry name" value="N-terminal domain of ligase-like"/>
    <property type="match status" value="1"/>
</dbReference>
<dbReference type="InterPro" id="IPR042099">
    <property type="entry name" value="ANL_N_sf"/>
</dbReference>
<organism evidence="1 2">
    <name type="scientific">Mycena rosella</name>
    <name type="common">Pink bonnet</name>
    <name type="synonym">Agaricus rosellus</name>
    <dbReference type="NCBI Taxonomy" id="1033263"/>
    <lineage>
        <taxon>Eukaryota</taxon>
        <taxon>Fungi</taxon>
        <taxon>Dikarya</taxon>
        <taxon>Basidiomycota</taxon>
        <taxon>Agaricomycotina</taxon>
        <taxon>Agaricomycetes</taxon>
        <taxon>Agaricomycetidae</taxon>
        <taxon>Agaricales</taxon>
        <taxon>Marasmiineae</taxon>
        <taxon>Mycenaceae</taxon>
        <taxon>Mycena</taxon>
    </lineage>
</organism>
<dbReference type="Proteomes" id="UP001221757">
    <property type="component" value="Unassembled WGS sequence"/>
</dbReference>
<accession>A0AAD7GU82</accession>
<evidence type="ECO:0000313" key="1">
    <source>
        <dbReference type="EMBL" id="KAJ7705430.1"/>
    </source>
</evidence>
<protein>
    <submittedName>
        <fullName evidence="1">Uncharacterized protein</fullName>
    </submittedName>
</protein>
<reference evidence="1" key="1">
    <citation type="submission" date="2023-03" db="EMBL/GenBank/DDBJ databases">
        <title>Massive genome expansion in bonnet fungi (Mycena s.s.) driven by repeated elements and novel gene families across ecological guilds.</title>
        <authorList>
            <consortium name="Lawrence Berkeley National Laboratory"/>
            <person name="Harder C.B."/>
            <person name="Miyauchi S."/>
            <person name="Viragh M."/>
            <person name="Kuo A."/>
            <person name="Thoen E."/>
            <person name="Andreopoulos B."/>
            <person name="Lu D."/>
            <person name="Skrede I."/>
            <person name="Drula E."/>
            <person name="Henrissat B."/>
            <person name="Morin E."/>
            <person name="Kohler A."/>
            <person name="Barry K."/>
            <person name="LaButti K."/>
            <person name="Morin E."/>
            <person name="Salamov A."/>
            <person name="Lipzen A."/>
            <person name="Mereny Z."/>
            <person name="Hegedus B."/>
            <person name="Baldrian P."/>
            <person name="Stursova M."/>
            <person name="Weitz H."/>
            <person name="Taylor A."/>
            <person name="Grigoriev I.V."/>
            <person name="Nagy L.G."/>
            <person name="Martin F."/>
            <person name="Kauserud H."/>
        </authorList>
    </citation>
    <scope>NUCLEOTIDE SEQUENCE</scope>
    <source>
        <strain evidence="1">CBHHK067</strain>
    </source>
</reference>
<comment type="caution">
    <text evidence="1">The sequence shown here is derived from an EMBL/GenBank/DDBJ whole genome shotgun (WGS) entry which is preliminary data.</text>
</comment>
<sequence>MSTEEVMKMVKTCGLNRMAVYATFLLVYIKAARTDPEVLGALQSFRQIMHAGVALNRGDEEWAYAHDLPITAMYATSETATLMTTKLGSSPSDRLLRLPGGSARLIQYHAVAKTGDTSSSSPQLWEVVLPSGAPESPHSSLFSDDDLYHTGDLFEEVQRGLYTFRGRKDDWLKTVMASAI</sequence>